<organism evidence="1 2">
    <name type="scientific">Enterococcus lemanii</name>
    <dbReference type="NCBI Taxonomy" id="1159752"/>
    <lineage>
        <taxon>Bacteria</taxon>
        <taxon>Bacillati</taxon>
        <taxon>Bacillota</taxon>
        <taxon>Bacilli</taxon>
        <taxon>Lactobacillales</taxon>
        <taxon>Enterococcaceae</taxon>
        <taxon>Enterococcus</taxon>
    </lineage>
</organism>
<accession>A0ABV9MX26</accession>
<gene>
    <name evidence="1" type="ORF">ACFO5I_07530</name>
</gene>
<keyword evidence="2" id="KW-1185">Reference proteome</keyword>
<evidence type="ECO:0000313" key="1">
    <source>
        <dbReference type="EMBL" id="MFC4719584.1"/>
    </source>
</evidence>
<reference evidence="2" key="1">
    <citation type="journal article" date="2019" name="Int. J. Syst. Evol. Microbiol.">
        <title>The Global Catalogue of Microorganisms (GCM) 10K type strain sequencing project: providing services to taxonomists for standard genome sequencing and annotation.</title>
        <authorList>
            <consortium name="The Broad Institute Genomics Platform"/>
            <consortium name="The Broad Institute Genome Sequencing Center for Infectious Disease"/>
            <person name="Wu L."/>
            <person name="Ma J."/>
        </authorList>
    </citation>
    <scope>NUCLEOTIDE SEQUENCE [LARGE SCALE GENOMIC DNA]</scope>
    <source>
        <strain evidence="2">CGMCC 1.19032</strain>
    </source>
</reference>
<dbReference type="InterPro" id="IPR050275">
    <property type="entry name" value="PGM_Phosphatase"/>
</dbReference>
<dbReference type="PANTHER" id="PTHR48100">
    <property type="entry name" value="BROAD-SPECIFICITY PHOSPHATASE YOR283W-RELATED"/>
    <property type="match status" value="1"/>
</dbReference>
<dbReference type="CDD" id="cd07067">
    <property type="entry name" value="HP_PGM_like"/>
    <property type="match status" value="1"/>
</dbReference>
<dbReference type="SUPFAM" id="SSF53254">
    <property type="entry name" value="Phosphoglycerate mutase-like"/>
    <property type="match status" value="1"/>
</dbReference>
<dbReference type="Pfam" id="PF00300">
    <property type="entry name" value="His_Phos_1"/>
    <property type="match status" value="1"/>
</dbReference>
<protein>
    <submittedName>
        <fullName evidence="1">Histidine phosphatase family protein</fullName>
    </submittedName>
</protein>
<sequence length="186" mass="21808">MRKIYFLRHSIRDQSVHDEKAPLTTRGKQLANDLVPYFGDKKIQFLFSSPFQRTMETIKPVGRHFNLPLVEHDGLRERKNGEWLTQDFDRYTEKQWGDFDFKLKNGDSLNEVKERIVPTFYEILTQTTGNGVVCGHGTAFSVLFNTLTNQSFGYQEFLTMKMPDVFLGTFDNQQQFISFENIKLDF</sequence>
<proteinExistence type="predicted"/>
<name>A0ABV9MX26_9ENTE</name>
<evidence type="ECO:0000313" key="2">
    <source>
        <dbReference type="Proteomes" id="UP001595969"/>
    </source>
</evidence>
<dbReference type="Proteomes" id="UP001595969">
    <property type="component" value="Unassembled WGS sequence"/>
</dbReference>
<dbReference type="RefSeq" id="WP_204654365.1">
    <property type="nucleotide sequence ID" value="NZ_JAFBFD010000025.1"/>
</dbReference>
<comment type="caution">
    <text evidence="1">The sequence shown here is derived from an EMBL/GenBank/DDBJ whole genome shotgun (WGS) entry which is preliminary data.</text>
</comment>
<dbReference type="Gene3D" id="3.40.50.1240">
    <property type="entry name" value="Phosphoglycerate mutase-like"/>
    <property type="match status" value="1"/>
</dbReference>
<dbReference type="InterPro" id="IPR013078">
    <property type="entry name" value="His_Pase_superF_clade-1"/>
</dbReference>
<dbReference type="EMBL" id="JBHSGS010000042">
    <property type="protein sequence ID" value="MFC4719584.1"/>
    <property type="molecule type" value="Genomic_DNA"/>
</dbReference>
<dbReference type="InterPro" id="IPR029033">
    <property type="entry name" value="His_PPase_superfam"/>
</dbReference>
<dbReference type="PANTHER" id="PTHR48100:SF1">
    <property type="entry name" value="HISTIDINE PHOSPHATASE FAMILY PROTEIN-RELATED"/>
    <property type="match status" value="1"/>
</dbReference>